<evidence type="ECO:0000313" key="1">
    <source>
        <dbReference type="EMBL" id="GGB56774.1"/>
    </source>
</evidence>
<dbReference type="RefSeq" id="WP_188581603.1">
    <property type="nucleotide sequence ID" value="NZ_BMDZ01000068.1"/>
</dbReference>
<protein>
    <submittedName>
        <fullName evidence="1">Uncharacterized protein</fullName>
    </submittedName>
</protein>
<proteinExistence type="predicted"/>
<dbReference type="EMBL" id="BMDZ01000068">
    <property type="protein sequence ID" value="GGB56774.1"/>
    <property type="molecule type" value="Genomic_DNA"/>
</dbReference>
<reference evidence="2" key="1">
    <citation type="journal article" date="2019" name="Int. J. Syst. Evol. Microbiol.">
        <title>The Global Catalogue of Microorganisms (GCM) 10K type strain sequencing project: providing services to taxonomists for standard genome sequencing and annotation.</title>
        <authorList>
            <consortium name="The Broad Institute Genomics Platform"/>
            <consortium name="The Broad Institute Genome Sequencing Center for Infectious Disease"/>
            <person name="Wu L."/>
            <person name="Ma J."/>
        </authorList>
    </citation>
    <scope>NUCLEOTIDE SEQUENCE [LARGE SCALE GENOMIC DNA]</scope>
    <source>
        <strain evidence="2">CGMCC 1.10188</strain>
    </source>
</reference>
<dbReference type="Proteomes" id="UP000603352">
    <property type="component" value="Unassembled WGS sequence"/>
</dbReference>
<comment type="caution">
    <text evidence="1">The sequence shown here is derived from an EMBL/GenBank/DDBJ whole genome shotgun (WGS) entry which is preliminary data.</text>
</comment>
<gene>
    <name evidence="1" type="ORF">GCM10011505_42110</name>
</gene>
<organism evidence="1 2">
    <name type="scientific">Tistrella bauzanensis</name>
    <dbReference type="NCBI Taxonomy" id="657419"/>
    <lineage>
        <taxon>Bacteria</taxon>
        <taxon>Pseudomonadati</taxon>
        <taxon>Pseudomonadota</taxon>
        <taxon>Alphaproteobacteria</taxon>
        <taxon>Geminicoccales</taxon>
        <taxon>Geminicoccaceae</taxon>
        <taxon>Tistrella</taxon>
    </lineage>
</organism>
<evidence type="ECO:0000313" key="2">
    <source>
        <dbReference type="Proteomes" id="UP000603352"/>
    </source>
</evidence>
<name>A0ABQ1J3V6_9PROT</name>
<keyword evidence="2" id="KW-1185">Reference proteome</keyword>
<accession>A0ABQ1J3V6</accession>
<sequence>MTNATIPPAATSLHPLAPPPIVADSVTRLGPEAEGAVLVAASHGGAYAAYLAAMSRVRGVILNDAGIGLDRAGLAGLDLAQKIGLAAATISHDSARIGNGQDMLARGVISQVNVAAIAMGVEPGQSCAEAAARLAAAPLPFARPAPYAEARRVLQPRGPRGPRIVLIDSAALVKQDEDAGQVVVTGSHGGLIGGDSWNAIKTDAFAAGYNDAGIGIDDAGTTRLAALDARAIAGFVVDAATARIGEAASTYEDGLISRVNRRAHALGLRAGQSAREAVELLLDAIEGRIEA</sequence>